<name>A0A8X7C0Y4_9ARAC</name>
<keyword evidence="3" id="KW-1185">Reference proteome</keyword>
<feature type="region of interest" description="Disordered" evidence="1">
    <location>
        <begin position="68"/>
        <end position="90"/>
    </location>
</feature>
<sequence length="113" mass="12793">METITLYRASVDDRITVSLAFEEVSPSTPPRRKHQKKPAESLKQAKSPTTNKADDKCCFKKKLPSEDIRPTTSSLQQMGRKPRRGGDIPKICRRYPENVYLPFATAVENKTGK</sequence>
<protein>
    <submittedName>
        <fullName evidence="2">Uncharacterized protein</fullName>
    </submittedName>
</protein>
<feature type="region of interest" description="Disordered" evidence="1">
    <location>
        <begin position="22"/>
        <end position="56"/>
    </location>
</feature>
<evidence type="ECO:0000313" key="2">
    <source>
        <dbReference type="EMBL" id="GFY52666.1"/>
    </source>
</evidence>
<dbReference type="AlphaFoldDB" id="A0A8X7C0Y4"/>
<dbReference type="EMBL" id="BMAV01008798">
    <property type="protein sequence ID" value="GFY52666.1"/>
    <property type="molecule type" value="Genomic_DNA"/>
</dbReference>
<evidence type="ECO:0000313" key="3">
    <source>
        <dbReference type="Proteomes" id="UP000886998"/>
    </source>
</evidence>
<organism evidence="2 3">
    <name type="scientific">Trichonephila inaurata madagascariensis</name>
    <dbReference type="NCBI Taxonomy" id="2747483"/>
    <lineage>
        <taxon>Eukaryota</taxon>
        <taxon>Metazoa</taxon>
        <taxon>Ecdysozoa</taxon>
        <taxon>Arthropoda</taxon>
        <taxon>Chelicerata</taxon>
        <taxon>Arachnida</taxon>
        <taxon>Araneae</taxon>
        <taxon>Araneomorphae</taxon>
        <taxon>Entelegynae</taxon>
        <taxon>Araneoidea</taxon>
        <taxon>Nephilidae</taxon>
        <taxon>Trichonephila</taxon>
        <taxon>Trichonephila inaurata</taxon>
    </lineage>
</organism>
<accession>A0A8X7C0Y4</accession>
<evidence type="ECO:0000256" key="1">
    <source>
        <dbReference type="SAM" id="MobiDB-lite"/>
    </source>
</evidence>
<reference evidence="2" key="1">
    <citation type="submission" date="2020-08" db="EMBL/GenBank/DDBJ databases">
        <title>Multicomponent nature underlies the extraordinary mechanical properties of spider dragline silk.</title>
        <authorList>
            <person name="Kono N."/>
            <person name="Nakamura H."/>
            <person name="Mori M."/>
            <person name="Yoshida Y."/>
            <person name="Ohtoshi R."/>
            <person name="Malay A.D."/>
            <person name="Moran D.A.P."/>
            <person name="Tomita M."/>
            <person name="Numata K."/>
            <person name="Arakawa K."/>
        </authorList>
    </citation>
    <scope>NUCLEOTIDE SEQUENCE</scope>
</reference>
<dbReference type="Proteomes" id="UP000886998">
    <property type="component" value="Unassembled WGS sequence"/>
</dbReference>
<gene>
    <name evidence="2" type="ORF">TNIN_477891</name>
</gene>
<comment type="caution">
    <text evidence="2">The sequence shown here is derived from an EMBL/GenBank/DDBJ whole genome shotgun (WGS) entry which is preliminary data.</text>
</comment>
<proteinExistence type="predicted"/>